<evidence type="ECO:0000313" key="2">
    <source>
        <dbReference type="Proteomes" id="UP000680638"/>
    </source>
</evidence>
<protein>
    <recommendedName>
        <fullName evidence="3">Pyridoxamine 5'-phosphate oxidase putative domain-containing protein</fullName>
    </recommendedName>
</protein>
<dbReference type="RefSeq" id="WP_212950687.1">
    <property type="nucleotide sequence ID" value="NZ_BORW01000016.1"/>
</dbReference>
<accession>A0ABQ4LYA1</accession>
<keyword evidence="2" id="KW-1185">Reference proteome</keyword>
<sequence>MQQLHVPELSDDLFELLNGEHLERKQHEAMFLMTVTEDGWPHNAMVSVGEIVALDKKTLRIALWPGTNTTQNCIRSGKAVLVAVYKGKVNYVRLSLHRIGILEGAKHPLERFSAAVESFKEDQAKYADITSGIQIRLKHEGKVLERWNETVKETKR</sequence>
<dbReference type="EMBL" id="BORW01000016">
    <property type="protein sequence ID" value="GIO68255.1"/>
    <property type="molecule type" value="Genomic_DNA"/>
</dbReference>
<proteinExistence type="predicted"/>
<name>A0ABQ4LYA1_9BACL</name>
<organism evidence="1 2">
    <name type="scientific">Paenibacillus cookii</name>
    <dbReference type="NCBI Taxonomy" id="157839"/>
    <lineage>
        <taxon>Bacteria</taxon>
        <taxon>Bacillati</taxon>
        <taxon>Bacillota</taxon>
        <taxon>Bacilli</taxon>
        <taxon>Bacillales</taxon>
        <taxon>Paenibacillaceae</taxon>
        <taxon>Paenibacillus</taxon>
    </lineage>
</organism>
<reference evidence="1 2" key="1">
    <citation type="submission" date="2021-03" db="EMBL/GenBank/DDBJ databases">
        <title>Antimicrobial resistance genes in bacteria isolated from Japanese honey, and their potential for conferring macrolide and lincosamide resistance in the American foulbrood pathogen Paenibacillus larvae.</title>
        <authorList>
            <person name="Okamoto M."/>
            <person name="Kumagai M."/>
            <person name="Kanamori H."/>
            <person name="Takamatsu D."/>
        </authorList>
    </citation>
    <scope>NUCLEOTIDE SEQUENCE [LARGE SCALE GENOMIC DNA]</scope>
    <source>
        <strain evidence="1 2">J21TS3</strain>
    </source>
</reference>
<dbReference type="Gene3D" id="2.30.110.10">
    <property type="entry name" value="Electron Transport, Fmn-binding Protein, Chain A"/>
    <property type="match status" value="1"/>
</dbReference>
<comment type="caution">
    <text evidence="1">The sequence shown here is derived from an EMBL/GenBank/DDBJ whole genome shotgun (WGS) entry which is preliminary data.</text>
</comment>
<evidence type="ECO:0000313" key="1">
    <source>
        <dbReference type="EMBL" id="GIO68255.1"/>
    </source>
</evidence>
<gene>
    <name evidence="1" type="primary">yclD</name>
    <name evidence="1" type="ORF">J21TS3_30760</name>
</gene>
<dbReference type="SUPFAM" id="SSF50475">
    <property type="entry name" value="FMN-binding split barrel"/>
    <property type="match status" value="1"/>
</dbReference>
<dbReference type="Proteomes" id="UP000680638">
    <property type="component" value="Unassembled WGS sequence"/>
</dbReference>
<evidence type="ECO:0008006" key="3">
    <source>
        <dbReference type="Google" id="ProtNLM"/>
    </source>
</evidence>
<dbReference type="InterPro" id="IPR012349">
    <property type="entry name" value="Split_barrel_FMN-bd"/>
</dbReference>